<sequence>MDGAANDVIILVDEFNIFKNEEDRKKFEKIYFTFEAFNGCDIPS</sequence>
<dbReference type="EMBL" id="LS991951">
    <property type="protein sequence ID" value="SYV96683.1"/>
    <property type="molecule type" value="Genomic_DNA"/>
</dbReference>
<gene>
    <name evidence="1" type="ORF">NCTC10132_00013</name>
</gene>
<dbReference type="Proteomes" id="UP000257559">
    <property type="component" value="Chromosome"/>
</dbReference>
<dbReference type="KEGG" id="medw:NCTC10132_00013"/>
<name>A0A3B0Q9B2_9BACT</name>
<accession>A0A3B0Q9B2</accession>
<evidence type="ECO:0000313" key="2">
    <source>
        <dbReference type="Proteomes" id="UP000257559"/>
    </source>
</evidence>
<dbReference type="AlphaFoldDB" id="A0A3B0Q9B2"/>
<organism evidence="1 2">
    <name type="scientific">Mycoplasmopsis edwardii</name>
    <dbReference type="NCBI Taxonomy" id="53558"/>
    <lineage>
        <taxon>Bacteria</taxon>
        <taxon>Bacillati</taxon>
        <taxon>Mycoplasmatota</taxon>
        <taxon>Mycoplasmoidales</taxon>
        <taxon>Metamycoplasmataceae</taxon>
        <taxon>Mycoplasmopsis</taxon>
    </lineage>
</organism>
<evidence type="ECO:0000313" key="1">
    <source>
        <dbReference type="EMBL" id="SYV96683.1"/>
    </source>
</evidence>
<proteinExistence type="predicted"/>
<keyword evidence="2" id="KW-1185">Reference proteome</keyword>
<reference evidence="2" key="1">
    <citation type="submission" date="2018-06" db="EMBL/GenBank/DDBJ databases">
        <authorList>
            <consortium name="Pathogen Informatics"/>
        </authorList>
    </citation>
    <scope>NUCLEOTIDE SEQUENCE [LARGE SCALE GENOMIC DNA]</scope>
    <source>
        <strain evidence="2">NCTC10132</strain>
    </source>
</reference>
<protein>
    <submittedName>
        <fullName evidence="1">Uncharacterized protein</fullName>
    </submittedName>
</protein>